<feature type="domain" description="Aminoglycoside phosphotransferase" evidence="1">
    <location>
        <begin position="78"/>
        <end position="304"/>
    </location>
</feature>
<reference evidence="3" key="1">
    <citation type="journal article" date="2014" name="Proc. Natl. Acad. Sci. U.S.A.">
        <title>Extensive sampling of basidiomycete genomes demonstrates inadequacy of the white-rot/brown-rot paradigm for wood decay fungi.</title>
        <authorList>
            <person name="Riley R."/>
            <person name="Salamov A.A."/>
            <person name="Brown D.W."/>
            <person name="Nagy L.G."/>
            <person name="Floudas D."/>
            <person name="Held B.W."/>
            <person name="Levasseur A."/>
            <person name="Lombard V."/>
            <person name="Morin E."/>
            <person name="Otillar R."/>
            <person name="Lindquist E.A."/>
            <person name="Sun H."/>
            <person name="LaButti K.M."/>
            <person name="Schmutz J."/>
            <person name="Jabbour D."/>
            <person name="Luo H."/>
            <person name="Baker S.E."/>
            <person name="Pisabarro A.G."/>
            <person name="Walton J.D."/>
            <person name="Blanchette R.A."/>
            <person name="Henrissat B."/>
            <person name="Martin F."/>
            <person name="Cullen D."/>
            <person name="Hibbett D.S."/>
            <person name="Grigoriev I.V."/>
        </authorList>
    </citation>
    <scope>NUCLEOTIDE SEQUENCE [LARGE SCALE GENOMIC DNA]</scope>
    <source>
        <strain evidence="3">CBS 339.88</strain>
    </source>
</reference>
<evidence type="ECO:0000313" key="2">
    <source>
        <dbReference type="EMBL" id="KDR81324.1"/>
    </source>
</evidence>
<proteinExistence type="predicted"/>
<sequence>MDFAPNIAAPIQKSSINRIPPDILKSALRNVIATQANRLHGSEGRGLKAVKLGEGGYNEVFLISPTDYHSSHFNVIKPFALRLPKGDALLPYQVMNEVNCILMISSRCLDIPVPEVYAFSSDMPDSFIAQEYIDGVSLSSSWNGYTEDEKRQVAKQIADIIVSMGEIRFDQIGSFAGDAGALLGPTVEGGKLFKGRAKFHSQACYDIGPYKSTKDYVLACYDKEIYYYTHAATSDIDFDLFTDTSLQDFIHQLRAKRAQLAKSFVAADEPFVLVHGDFNGRNIMMQGSKVRAVLDWEFSGAYPLSELVGGVGIDVLEVIDDDSEEENSKWSRRIMGMLGETARQRGWTEKKVEMLVGDGDPIVGHARMEMFPT</sequence>
<gene>
    <name evidence="2" type="ORF">GALMADRAFT_91910</name>
</gene>
<dbReference type="EMBL" id="KL142371">
    <property type="protein sequence ID" value="KDR81324.1"/>
    <property type="molecule type" value="Genomic_DNA"/>
</dbReference>
<dbReference type="PANTHER" id="PTHR21310:SF15">
    <property type="entry name" value="AMINOGLYCOSIDE PHOSPHOTRANSFERASE DOMAIN-CONTAINING PROTEIN"/>
    <property type="match status" value="1"/>
</dbReference>
<dbReference type="InterPro" id="IPR002575">
    <property type="entry name" value="Aminoglycoside_PTrfase"/>
</dbReference>
<dbReference type="PANTHER" id="PTHR21310">
    <property type="entry name" value="AMINOGLYCOSIDE PHOSPHOTRANSFERASE-RELATED-RELATED"/>
    <property type="match status" value="1"/>
</dbReference>
<organism evidence="2 3">
    <name type="scientific">Galerina marginata (strain CBS 339.88)</name>
    <dbReference type="NCBI Taxonomy" id="685588"/>
    <lineage>
        <taxon>Eukaryota</taxon>
        <taxon>Fungi</taxon>
        <taxon>Dikarya</taxon>
        <taxon>Basidiomycota</taxon>
        <taxon>Agaricomycotina</taxon>
        <taxon>Agaricomycetes</taxon>
        <taxon>Agaricomycetidae</taxon>
        <taxon>Agaricales</taxon>
        <taxon>Agaricineae</taxon>
        <taxon>Strophariaceae</taxon>
        <taxon>Galerina</taxon>
    </lineage>
</organism>
<dbReference type="Pfam" id="PF01636">
    <property type="entry name" value="APH"/>
    <property type="match status" value="1"/>
</dbReference>
<dbReference type="Proteomes" id="UP000027222">
    <property type="component" value="Unassembled WGS sequence"/>
</dbReference>
<dbReference type="InterPro" id="IPR011009">
    <property type="entry name" value="Kinase-like_dom_sf"/>
</dbReference>
<dbReference type="STRING" id="685588.A0A067TN35"/>
<protein>
    <recommendedName>
        <fullName evidence="1">Aminoglycoside phosphotransferase domain-containing protein</fullName>
    </recommendedName>
</protein>
<dbReference type="SUPFAM" id="SSF56112">
    <property type="entry name" value="Protein kinase-like (PK-like)"/>
    <property type="match status" value="1"/>
</dbReference>
<dbReference type="OrthoDB" id="2906425at2759"/>
<keyword evidence="3" id="KW-1185">Reference proteome</keyword>
<evidence type="ECO:0000313" key="3">
    <source>
        <dbReference type="Proteomes" id="UP000027222"/>
    </source>
</evidence>
<dbReference type="AlphaFoldDB" id="A0A067TN35"/>
<dbReference type="Gene3D" id="3.90.1200.10">
    <property type="match status" value="1"/>
</dbReference>
<dbReference type="InterPro" id="IPR051678">
    <property type="entry name" value="AGP_Transferase"/>
</dbReference>
<dbReference type="HOGENOM" id="CLU_736022_0_0_1"/>
<accession>A0A067TN35</accession>
<name>A0A067TN35_GALM3</name>
<evidence type="ECO:0000259" key="1">
    <source>
        <dbReference type="Pfam" id="PF01636"/>
    </source>
</evidence>